<dbReference type="PROSITE" id="PS00409">
    <property type="entry name" value="PROKAR_NTER_METHYL"/>
    <property type="match status" value="1"/>
</dbReference>
<dbReference type="AlphaFoldDB" id="A0A2S5KTY9"/>
<evidence type="ECO:0000313" key="3">
    <source>
        <dbReference type="EMBL" id="PPC77736.1"/>
    </source>
</evidence>
<keyword evidence="2" id="KW-0472">Membrane</keyword>
<reference evidence="3 4" key="1">
    <citation type="submission" date="2018-02" db="EMBL/GenBank/DDBJ databases">
        <title>novel marine gammaproteobacteria from coastal saline agro ecosystem.</title>
        <authorList>
            <person name="Krishnan R."/>
            <person name="Ramesh Kumar N."/>
        </authorList>
    </citation>
    <scope>NUCLEOTIDE SEQUENCE [LARGE SCALE GENOMIC DNA]</scope>
    <source>
        <strain evidence="3 4">228</strain>
    </source>
</reference>
<dbReference type="Gene3D" id="3.30.700.10">
    <property type="entry name" value="Glycoprotein, Type 4 Pilin"/>
    <property type="match status" value="1"/>
</dbReference>
<dbReference type="GO" id="GO:0043683">
    <property type="term" value="P:type IV pilus assembly"/>
    <property type="evidence" value="ECO:0007669"/>
    <property type="project" value="InterPro"/>
</dbReference>
<dbReference type="InterPro" id="IPR012902">
    <property type="entry name" value="N_methyl_site"/>
</dbReference>
<proteinExistence type="predicted"/>
<accession>A0A2S5KTY9</accession>
<dbReference type="NCBIfam" id="TIGR02532">
    <property type="entry name" value="IV_pilin_GFxxxE"/>
    <property type="match status" value="1"/>
</dbReference>
<gene>
    <name evidence="3" type="ORF">C4K68_08690</name>
</gene>
<dbReference type="PANTHER" id="PTHR30093">
    <property type="entry name" value="GENERAL SECRETION PATHWAY PROTEIN G"/>
    <property type="match status" value="1"/>
</dbReference>
<evidence type="ECO:0000256" key="2">
    <source>
        <dbReference type="SAM" id="Phobius"/>
    </source>
</evidence>
<organism evidence="3 4">
    <name type="scientific">Proteobacteria bacterium 228</name>
    <dbReference type="NCBI Taxonomy" id="2083153"/>
    <lineage>
        <taxon>Bacteria</taxon>
        <taxon>Pseudomonadati</taxon>
        <taxon>Pseudomonadota</taxon>
    </lineage>
</organism>
<protein>
    <submittedName>
        <fullName evidence="3">Pilus assembly protein PilE</fullName>
    </submittedName>
</protein>
<dbReference type="Pfam" id="PF16732">
    <property type="entry name" value="ComP_DUS"/>
    <property type="match status" value="1"/>
</dbReference>
<name>A0A2S5KTY9_9PROT</name>
<dbReference type="PANTHER" id="PTHR30093:SF47">
    <property type="entry name" value="TYPE IV PILUS NON-CORE MINOR PILIN PILE"/>
    <property type="match status" value="1"/>
</dbReference>
<feature type="compositionally biased region" description="Polar residues" evidence="1">
    <location>
        <begin position="118"/>
        <end position="129"/>
    </location>
</feature>
<dbReference type="EMBL" id="PRLP01000026">
    <property type="protein sequence ID" value="PPC77736.1"/>
    <property type="molecule type" value="Genomic_DNA"/>
</dbReference>
<dbReference type="Pfam" id="PF07963">
    <property type="entry name" value="N_methyl"/>
    <property type="match status" value="1"/>
</dbReference>
<dbReference type="SUPFAM" id="SSF54523">
    <property type="entry name" value="Pili subunits"/>
    <property type="match status" value="1"/>
</dbReference>
<dbReference type="InterPro" id="IPR045584">
    <property type="entry name" value="Pilin-like"/>
</dbReference>
<dbReference type="Proteomes" id="UP000238196">
    <property type="component" value="Unassembled WGS sequence"/>
</dbReference>
<dbReference type="OrthoDB" id="5296638at2"/>
<evidence type="ECO:0000256" key="1">
    <source>
        <dbReference type="SAM" id="MobiDB-lite"/>
    </source>
</evidence>
<feature type="region of interest" description="Disordered" evidence="1">
    <location>
        <begin position="118"/>
        <end position="152"/>
    </location>
</feature>
<sequence length="152" mass="16224">MKRNNRSVAPVQPGQVRGFTLIEMMIVVAVIGILAAIAYPSYQRYVTESRRSAAEACLSQYALYMERFYATNLSYAETSSGTAVSLPTLDCSTELSSYYTFSLSAVASRSYTLDAAPQSTQASNDSDCGTLSLDETGAKDASGSSGGSSCWK</sequence>
<evidence type="ECO:0000313" key="4">
    <source>
        <dbReference type="Proteomes" id="UP000238196"/>
    </source>
</evidence>
<feature type="transmembrane region" description="Helical" evidence="2">
    <location>
        <begin position="21"/>
        <end position="42"/>
    </location>
</feature>
<keyword evidence="2" id="KW-1133">Transmembrane helix</keyword>
<comment type="caution">
    <text evidence="3">The sequence shown here is derived from an EMBL/GenBank/DDBJ whole genome shotgun (WGS) entry which is preliminary data.</text>
</comment>
<dbReference type="InterPro" id="IPR031982">
    <property type="entry name" value="PilE-like"/>
</dbReference>
<keyword evidence="2" id="KW-0812">Transmembrane</keyword>